<sequence>MTTNITEPHLINEVSSSAINHTNNITKEYTHQTTELNNKAQNNGTSDYKNSLDTNTVTNVVEPTVSEIKFDDNVRSSANLNKNNTANMATPTNSIPTSSSSLIPPPPIPHVEINQVPLSLIIRNITVYTIKEISQFLKTNLHQSFENNPSIKKVNFVKLIIFLRNQFLKLYVLIKWTKTIKNNNFHVLIDLLNWFRITNMTVNNCIWTLKNSLISMTNAKLPDVDLVTALEVLSLGRPNLPTYNLKLSGDINSNSEAIPTDLILKRLKDLNLVVSIKIALMDIPPQFNNYYIKNGRIYITVENEFEIQLSTIDRHSPLFFVDLNLIFNHSKDSNDFNNDVDSNSGTLNNSEVSNYNNQVTSRDRSHNIISNTNVMNDCTNCVSNKRMGNAIEYDLSLNKRRLEKIINELLLKSSKPLYSLYQFLHKYVLTLQLYMIHAELTNLETFGKFSGGGNLAHSYDSKKGKIIGRYWLNGKLGNKGKFTIGVDRQSESLVLRWDNKIAVKEGKDNKRIPIIYTNILQNMENILDEIMFNHANLIRSDLLSRGIFQEDEDDPTILLLHIPVTCVSVAPAQLKIDPITGQLYFKNPSPLLITYTKKINRTETSNELIIVLQQLKLDKITTILKNMFQKTGWICSRAVTLEKPIDTKLISNKYVDEKENPSQNNDELVLLQRDLFICLPNWPSNWYLILTIISSNSSCIVEKRMGKIVSQKGKWKLTYVDQTSATSSKLENITYQKIMSLQKTILHRIVNHMLIDSLNHLKIKNRICSPTIIQDILPSYLTSIQAPDPKNKLTETDDVNVNRLSTSFNEDYTPILRLELDSFLDCYNTLGGILENSMFMRIDYVKSDIRLYARFKRGIMLEQVKCEEMLIYFVREDPLTFYMTEKFSSLSHIVTYLNLFKEKLMQLVIITDVVERLHKNFESDHFKIMALKPNEISFKYLKSNIDMPDCSINIITEESKIKNLSVKLSETNPQSIIQPYLNQENMPYHSIFNYLQFTSLFFTTLQKILKEHAPQKENQLTTVHLGIHSLTEYQLIYCNIESGTKITVMINIKSVCHNSKRKVQYYVHFADDEHITTKSLAYPQVHQVKNQIFMFDSKKQAFSSSSDPVTERKYPRAIRLIDGISCDAQDIEPILLDVHDILKVDSNC</sequence>
<reference evidence="13" key="1">
    <citation type="submission" date="2023-07" db="EMBL/GenBank/DDBJ databases">
        <title>A draft genome of Kazachstania heterogenica Y-27499.</title>
        <authorList>
            <person name="Donic C."/>
            <person name="Kralova J.S."/>
            <person name="Fidel L."/>
            <person name="Ben-Dor S."/>
            <person name="Jung S."/>
        </authorList>
    </citation>
    <scope>NUCLEOTIDE SEQUENCE [LARGE SCALE GENOMIC DNA]</scope>
    <source>
        <strain evidence="13">Y27499</strain>
    </source>
</reference>
<dbReference type="GO" id="GO:0070847">
    <property type="term" value="C:core mediator complex"/>
    <property type="evidence" value="ECO:0007669"/>
    <property type="project" value="TreeGrafter"/>
</dbReference>
<evidence type="ECO:0000256" key="9">
    <source>
        <dbReference type="RuleBase" id="RU365082"/>
    </source>
</evidence>
<evidence type="ECO:0000259" key="11">
    <source>
        <dbReference type="Pfam" id="PF08638"/>
    </source>
</evidence>
<dbReference type="PANTHER" id="PTHR12809">
    <property type="entry name" value="MEDIATOR COMPLEX SUBUNIT"/>
    <property type="match status" value="1"/>
</dbReference>
<keyword evidence="5 9" id="KW-0010">Activator</keyword>
<comment type="subcellular location">
    <subcellularLocation>
        <location evidence="1 9">Nucleus</location>
    </subcellularLocation>
</comment>
<evidence type="ECO:0000256" key="3">
    <source>
        <dbReference type="ARBA" id="ARBA00019619"/>
    </source>
</evidence>
<dbReference type="Proteomes" id="UP001306508">
    <property type="component" value="Unassembled WGS sequence"/>
</dbReference>
<evidence type="ECO:0000256" key="5">
    <source>
        <dbReference type="ARBA" id="ARBA00023159"/>
    </source>
</evidence>
<proteinExistence type="inferred from homology"/>
<name>A0AAN8A7Y1_9SACH</name>
<dbReference type="EMBL" id="JAWIZZ010000053">
    <property type="protein sequence ID" value="KAK5778680.1"/>
    <property type="molecule type" value="Genomic_DNA"/>
</dbReference>
<evidence type="ECO:0000256" key="1">
    <source>
        <dbReference type="ARBA" id="ARBA00004123"/>
    </source>
</evidence>
<evidence type="ECO:0000256" key="2">
    <source>
        <dbReference type="ARBA" id="ARBA00007813"/>
    </source>
</evidence>
<keyword evidence="13" id="KW-1185">Reference proteome</keyword>
<dbReference type="PANTHER" id="PTHR12809:SF2">
    <property type="entry name" value="MEDIATOR OF RNA POLYMERASE II TRANSCRIPTION SUBUNIT 14"/>
    <property type="match status" value="1"/>
</dbReference>
<evidence type="ECO:0000256" key="8">
    <source>
        <dbReference type="ARBA" id="ARBA00032007"/>
    </source>
</evidence>
<dbReference type="InterPro" id="IPR013947">
    <property type="entry name" value="Mediator_Med14"/>
</dbReference>
<keyword evidence="4 9" id="KW-0805">Transcription regulation</keyword>
<organism evidence="12 13">
    <name type="scientific">Arxiozyma heterogenica</name>
    <dbReference type="NCBI Taxonomy" id="278026"/>
    <lineage>
        <taxon>Eukaryota</taxon>
        <taxon>Fungi</taxon>
        <taxon>Dikarya</taxon>
        <taxon>Ascomycota</taxon>
        <taxon>Saccharomycotina</taxon>
        <taxon>Saccharomycetes</taxon>
        <taxon>Saccharomycetales</taxon>
        <taxon>Saccharomycetaceae</taxon>
        <taxon>Arxiozyma</taxon>
    </lineage>
</organism>
<dbReference type="GO" id="GO:0006357">
    <property type="term" value="P:regulation of transcription by RNA polymerase II"/>
    <property type="evidence" value="ECO:0007669"/>
    <property type="project" value="InterPro"/>
</dbReference>
<keyword evidence="6 9" id="KW-0804">Transcription</keyword>
<dbReference type="Pfam" id="PF08638">
    <property type="entry name" value="Med14"/>
    <property type="match status" value="1"/>
</dbReference>
<evidence type="ECO:0000313" key="12">
    <source>
        <dbReference type="EMBL" id="KAK5778680.1"/>
    </source>
</evidence>
<feature type="region of interest" description="Disordered" evidence="10">
    <location>
        <begin position="79"/>
        <end position="101"/>
    </location>
</feature>
<evidence type="ECO:0000313" key="13">
    <source>
        <dbReference type="Proteomes" id="UP001306508"/>
    </source>
</evidence>
<keyword evidence="7 9" id="KW-0539">Nucleus</keyword>
<dbReference type="InterPro" id="IPR055122">
    <property type="entry name" value="Med14_N"/>
</dbReference>
<comment type="caution">
    <text evidence="12">The sequence shown here is derived from an EMBL/GenBank/DDBJ whole genome shotgun (WGS) entry which is preliminary data.</text>
</comment>
<protein>
    <recommendedName>
        <fullName evidence="3 9">Mediator of RNA polymerase II transcription subunit 14</fullName>
    </recommendedName>
    <alternativeName>
        <fullName evidence="8 9">Mediator complex subunit 14</fullName>
    </alternativeName>
</protein>
<feature type="domain" description="Mediator complex subunit MED14 N-terminal" evidence="11">
    <location>
        <begin position="115"/>
        <end position="312"/>
    </location>
</feature>
<comment type="similarity">
    <text evidence="2 9">Belongs to the Mediator complex subunit 14 family.</text>
</comment>
<comment type="subunit">
    <text evidence="9">Component of the Mediator complex.</text>
</comment>
<feature type="compositionally biased region" description="Low complexity" evidence="10">
    <location>
        <begin position="90"/>
        <end position="101"/>
    </location>
</feature>
<evidence type="ECO:0000256" key="10">
    <source>
        <dbReference type="SAM" id="MobiDB-lite"/>
    </source>
</evidence>
<dbReference type="AlphaFoldDB" id="A0AAN8A7Y1"/>
<accession>A0AAN8A7Y1</accession>
<comment type="function">
    <text evidence="9">Component of the Mediator complex, a coactivator involved in the regulated transcription of nearly all RNA polymerase II-dependent genes. Mediator functions as a bridge to convey information from gene-specific regulatory proteins to the basal RNA polymerase II transcription machinery. Mediator is recruited to promoters by direct interactions with regulatory proteins and serves as a scaffold for the assembly of a functional preinitiation complex with RNA polymerase II and the general transcription factors.</text>
</comment>
<evidence type="ECO:0000256" key="6">
    <source>
        <dbReference type="ARBA" id="ARBA00023163"/>
    </source>
</evidence>
<evidence type="ECO:0000256" key="4">
    <source>
        <dbReference type="ARBA" id="ARBA00023015"/>
    </source>
</evidence>
<feature type="compositionally biased region" description="Polar residues" evidence="10">
    <location>
        <begin position="79"/>
        <end position="89"/>
    </location>
</feature>
<dbReference type="GO" id="GO:0016592">
    <property type="term" value="C:mediator complex"/>
    <property type="evidence" value="ECO:0007669"/>
    <property type="project" value="UniProtKB-UniRule"/>
</dbReference>
<gene>
    <name evidence="12" type="ORF">RI543_004351</name>
</gene>
<evidence type="ECO:0000256" key="7">
    <source>
        <dbReference type="ARBA" id="ARBA00023242"/>
    </source>
</evidence>
<dbReference type="GO" id="GO:0003712">
    <property type="term" value="F:transcription coregulator activity"/>
    <property type="evidence" value="ECO:0007669"/>
    <property type="project" value="UniProtKB-UniRule"/>
</dbReference>